<dbReference type="InterPro" id="IPR008217">
    <property type="entry name" value="Ccc1_fam"/>
</dbReference>
<dbReference type="GO" id="GO:0030026">
    <property type="term" value="P:intracellular manganese ion homeostasis"/>
    <property type="evidence" value="ECO:0007669"/>
    <property type="project" value="InterPro"/>
</dbReference>
<comment type="subcellular location">
    <subcellularLocation>
        <location evidence="1">Endomembrane system</location>
        <topology evidence="1">Multi-pass membrane protein</topology>
    </subcellularLocation>
</comment>
<keyword evidence="3 5" id="KW-1133">Transmembrane helix</keyword>
<dbReference type="GO" id="GO:0012505">
    <property type="term" value="C:endomembrane system"/>
    <property type="evidence" value="ECO:0007669"/>
    <property type="project" value="UniProtKB-SubCell"/>
</dbReference>
<dbReference type="GO" id="GO:0005384">
    <property type="term" value="F:manganese ion transmembrane transporter activity"/>
    <property type="evidence" value="ECO:0007669"/>
    <property type="project" value="InterPro"/>
</dbReference>
<organism evidence="6 7">
    <name type="scientific">Candidatus Woykebacteria bacterium RIFCSPHIGHO2_02_FULL_43_16b</name>
    <dbReference type="NCBI Taxonomy" id="1802601"/>
    <lineage>
        <taxon>Bacteria</taxon>
        <taxon>Candidatus Woykeibacteriota</taxon>
    </lineage>
</organism>
<comment type="caution">
    <text evidence="6">The sequence shown here is derived from an EMBL/GenBank/DDBJ whole genome shotgun (WGS) entry which is preliminary data.</text>
</comment>
<feature type="transmembrane region" description="Helical" evidence="5">
    <location>
        <begin position="45"/>
        <end position="69"/>
    </location>
</feature>
<keyword evidence="4 5" id="KW-0472">Membrane</keyword>
<evidence type="ECO:0000313" key="6">
    <source>
        <dbReference type="EMBL" id="OGY29911.1"/>
    </source>
</evidence>
<sequence>MTNKRYTHKTSGILFRDIILGGQDGLVNVLGLILGVYSATSDIKVIIVSGLAAGLAEAVSMAAVAYTSFEAEKEFYQRAYEQEKENITNFPDREKEELKEVYRSKGLPRRDVESIVEVISSNPKVWLSTIMAEKLRLTENELGGKLKTSLIIGIAATLGSIIPIAPFFVFSDTQNGILFSVALSAIALFVLGFVKGKFAKRSSFRSGMELLLIGMSAGIIGFLIGLVFKRFYGN</sequence>
<evidence type="ECO:0000256" key="2">
    <source>
        <dbReference type="ARBA" id="ARBA00022692"/>
    </source>
</evidence>
<evidence type="ECO:0000256" key="1">
    <source>
        <dbReference type="ARBA" id="ARBA00004127"/>
    </source>
</evidence>
<evidence type="ECO:0000313" key="7">
    <source>
        <dbReference type="Proteomes" id="UP000177821"/>
    </source>
</evidence>
<name>A0A1G1WQP2_9BACT</name>
<evidence type="ECO:0000256" key="3">
    <source>
        <dbReference type="ARBA" id="ARBA00022989"/>
    </source>
</evidence>
<gene>
    <name evidence="6" type="ORF">A3J50_01690</name>
</gene>
<keyword evidence="2 5" id="KW-0812">Transmembrane</keyword>
<feature type="transmembrane region" description="Helical" evidence="5">
    <location>
        <begin position="20"/>
        <end position="39"/>
    </location>
</feature>
<dbReference type="Pfam" id="PF01988">
    <property type="entry name" value="VIT1"/>
    <property type="match status" value="1"/>
</dbReference>
<proteinExistence type="predicted"/>
<dbReference type="Proteomes" id="UP000177821">
    <property type="component" value="Unassembled WGS sequence"/>
</dbReference>
<dbReference type="EMBL" id="MHCX01000011">
    <property type="protein sequence ID" value="OGY29911.1"/>
    <property type="molecule type" value="Genomic_DNA"/>
</dbReference>
<feature type="transmembrane region" description="Helical" evidence="5">
    <location>
        <begin position="176"/>
        <end position="194"/>
    </location>
</feature>
<accession>A0A1G1WQP2</accession>
<evidence type="ECO:0000256" key="5">
    <source>
        <dbReference type="SAM" id="Phobius"/>
    </source>
</evidence>
<protein>
    <recommendedName>
        <fullName evidence="8">Iron transporter</fullName>
    </recommendedName>
</protein>
<feature type="transmembrane region" description="Helical" evidence="5">
    <location>
        <begin position="150"/>
        <end position="170"/>
    </location>
</feature>
<evidence type="ECO:0000256" key="4">
    <source>
        <dbReference type="ARBA" id="ARBA00023136"/>
    </source>
</evidence>
<feature type="transmembrane region" description="Helical" evidence="5">
    <location>
        <begin position="206"/>
        <end position="228"/>
    </location>
</feature>
<reference evidence="6 7" key="1">
    <citation type="journal article" date="2016" name="Nat. Commun.">
        <title>Thousands of microbial genomes shed light on interconnected biogeochemical processes in an aquifer system.</title>
        <authorList>
            <person name="Anantharaman K."/>
            <person name="Brown C.T."/>
            <person name="Hug L.A."/>
            <person name="Sharon I."/>
            <person name="Castelle C.J."/>
            <person name="Probst A.J."/>
            <person name="Thomas B.C."/>
            <person name="Singh A."/>
            <person name="Wilkins M.J."/>
            <person name="Karaoz U."/>
            <person name="Brodie E.L."/>
            <person name="Williams K.H."/>
            <person name="Hubbard S.S."/>
            <person name="Banfield J.F."/>
        </authorList>
    </citation>
    <scope>NUCLEOTIDE SEQUENCE [LARGE SCALE GENOMIC DNA]</scope>
</reference>
<dbReference type="PANTHER" id="PTHR31851">
    <property type="entry name" value="FE(2+)/MN(2+) TRANSPORTER PCL1"/>
    <property type="match status" value="1"/>
</dbReference>
<dbReference type="AlphaFoldDB" id="A0A1G1WQP2"/>
<evidence type="ECO:0008006" key="8">
    <source>
        <dbReference type="Google" id="ProtNLM"/>
    </source>
</evidence>